<comment type="subcellular location">
    <subcellularLocation>
        <location evidence="1">Membrane</location>
        <topology evidence="1">Multi-pass membrane protein</topology>
    </subcellularLocation>
</comment>
<keyword evidence="4 6" id="KW-0472">Membrane</keyword>
<evidence type="ECO:0000256" key="4">
    <source>
        <dbReference type="ARBA" id="ARBA00023136"/>
    </source>
</evidence>
<dbReference type="STRING" id="1051891.A0A0C3LGJ9"/>
<sequence>MSTQAAQDHSPTGFDGKPSGLQTPATEVTDPTLRGEQPSLPEEVSPSRSIPTPGRLQFWLIFIALMVASFLSALDLTSVSTALPTIVEDLEGTDFAWVGSAFALGSTAILPLVGGLAQIFGRRPIVIGSILFFALGSGLCGGANNMTMLIAGRTIQGIGGGGILATSEIVVADMVPLRQRGAYMGIFGAFLMDLANR</sequence>
<dbReference type="PANTHER" id="PTHR23501:SF102">
    <property type="entry name" value="DRUG TRANSPORTER, PUTATIVE (AFU_ORTHOLOGUE AFUA_3G08530)-RELATED"/>
    <property type="match status" value="1"/>
</dbReference>
<feature type="transmembrane region" description="Helical" evidence="6">
    <location>
        <begin position="95"/>
        <end position="113"/>
    </location>
</feature>
<keyword evidence="2 6" id="KW-0812">Transmembrane</keyword>
<feature type="transmembrane region" description="Helical" evidence="6">
    <location>
        <begin position="125"/>
        <end position="144"/>
    </location>
</feature>
<evidence type="ECO:0000313" key="8">
    <source>
        <dbReference type="EMBL" id="KIO20592.1"/>
    </source>
</evidence>
<evidence type="ECO:0000256" key="3">
    <source>
        <dbReference type="ARBA" id="ARBA00022989"/>
    </source>
</evidence>
<feature type="domain" description="Major facilitator superfamily (MFS) profile" evidence="7">
    <location>
        <begin position="61"/>
        <end position="197"/>
    </location>
</feature>
<reference evidence="8 9" key="1">
    <citation type="submission" date="2014-04" db="EMBL/GenBank/DDBJ databases">
        <authorList>
            <consortium name="DOE Joint Genome Institute"/>
            <person name="Kuo A."/>
            <person name="Girlanda M."/>
            <person name="Perotto S."/>
            <person name="Kohler A."/>
            <person name="Nagy L.G."/>
            <person name="Floudas D."/>
            <person name="Copeland A."/>
            <person name="Barry K.W."/>
            <person name="Cichocki N."/>
            <person name="Veneault-Fourrey C."/>
            <person name="LaButti K."/>
            <person name="Lindquist E.A."/>
            <person name="Lipzen A."/>
            <person name="Lundell T."/>
            <person name="Morin E."/>
            <person name="Murat C."/>
            <person name="Sun H."/>
            <person name="Tunlid A."/>
            <person name="Henrissat B."/>
            <person name="Grigoriev I.V."/>
            <person name="Hibbett D.S."/>
            <person name="Martin F."/>
            <person name="Nordberg H.P."/>
            <person name="Cantor M.N."/>
            <person name="Hua S.X."/>
        </authorList>
    </citation>
    <scope>NUCLEOTIDE SEQUENCE [LARGE SCALE GENOMIC DNA]</scope>
    <source>
        <strain evidence="8 9">MUT 4182</strain>
    </source>
</reference>
<dbReference type="InterPro" id="IPR036259">
    <property type="entry name" value="MFS_trans_sf"/>
</dbReference>
<evidence type="ECO:0000256" key="1">
    <source>
        <dbReference type="ARBA" id="ARBA00004141"/>
    </source>
</evidence>
<feature type="transmembrane region" description="Helical" evidence="6">
    <location>
        <begin position="150"/>
        <end position="171"/>
    </location>
</feature>
<dbReference type="Gene3D" id="1.20.1250.20">
    <property type="entry name" value="MFS general substrate transporter like domains"/>
    <property type="match status" value="1"/>
</dbReference>
<dbReference type="OrthoDB" id="3255195at2759"/>
<evidence type="ECO:0000313" key="9">
    <source>
        <dbReference type="Proteomes" id="UP000054248"/>
    </source>
</evidence>
<dbReference type="PROSITE" id="PS50850">
    <property type="entry name" value="MFS"/>
    <property type="match status" value="1"/>
</dbReference>
<dbReference type="InterPro" id="IPR011701">
    <property type="entry name" value="MFS"/>
</dbReference>
<evidence type="ECO:0000256" key="6">
    <source>
        <dbReference type="SAM" id="Phobius"/>
    </source>
</evidence>
<protein>
    <recommendedName>
        <fullName evidence="7">Major facilitator superfamily (MFS) profile domain-containing protein</fullName>
    </recommendedName>
</protein>
<accession>A0A0C3LGJ9</accession>
<feature type="transmembrane region" description="Helical" evidence="6">
    <location>
        <begin position="58"/>
        <end position="83"/>
    </location>
</feature>
<feature type="region of interest" description="Disordered" evidence="5">
    <location>
        <begin position="1"/>
        <end position="49"/>
    </location>
</feature>
<evidence type="ECO:0000259" key="7">
    <source>
        <dbReference type="PROSITE" id="PS50850"/>
    </source>
</evidence>
<dbReference type="AlphaFoldDB" id="A0A0C3LGJ9"/>
<reference evidence="9" key="2">
    <citation type="submission" date="2015-01" db="EMBL/GenBank/DDBJ databases">
        <title>Evolutionary Origins and Diversification of the Mycorrhizal Mutualists.</title>
        <authorList>
            <consortium name="DOE Joint Genome Institute"/>
            <consortium name="Mycorrhizal Genomics Consortium"/>
            <person name="Kohler A."/>
            <person name="Kuo A."/>
            <person name="Nagy L.G."/>
            <person name="Floudas D."/>
            <person name="Copeland A."/>
            <person name="Barry K.W."/>
            <person name="Cichocki N."/>
            <person name="Veneault-Fourrey C."/>
            <person name="LaButti K."/>
            <person name="Lindquist E.A."/>
            <person name="Lipzen A."/>
            <person name="Lundell T."/>
            <person name="Morin E."/>
            <person name="Murat C."/>
            <person name="Riley R."/>
            <person name="Ohm R."/>
            <person name="Sun H."/>
            <person name="Tunlid A."/>
            <person name="Henrissat B."/>
            <person name="Grigoriev I.V."/>
            <person name="Hibbett D.S."/>
            <person name="Martin F."/>
        </authorList>
    </citation>
    <scope>NUCLEOTIDE SEQUENCE [LARGE SCALE GENOMIC DNA]</scope>
    <source>
        <strain evidence="9">MUT 4182</strain>
    </source>
</reference>
<gene>
    <name evidence="8" type="ORF">M407DRAFT_29797</name>
</gene>
<dbReference type="GO" id="GO:0005886">
    <property type="term" value="C:plasma membrane"/>
    <property type="evidence" value="ECO:0007669"/>
    <property type="project" value="TreeGrafter"/>
</dbReference>
<name>A0A0C3LGJ9_9AGAM</name>
<dbReference type="EMBL" id="KN823169">
    <property type="protein sequence ID" value="KIO20592.1"/>
    <property type="molecule type" value="Genomic_DNA"/>
</dbReference>
<dbReference type="SUPFAM" id="SSF103473">
    <property type="entry name" value="MFS general substrate transporter"/>
    <property type="match status" value="1"/>
</dbReference>
<feature type="compositionally biased region" description="Polar residues" evidence="5">
    <location>
        <begin position="1"/>
        <end position="10"/>
    </location>
</feature>
<dbReference type="Proteomes" id="UP000054248">
    <property type="component" value="Unassembled WGS sequence"/>
</dbReference>
<dbReference type="Pfam" id="PF07690">
    <property type="entry name" value="MFS_1"/>
    <property type="match status" value="1"/>
</dbReference>
<dbReference type="InterPro" id="IPR020846">
    <property type="entry name" value="MFS_dom"/>
</dbReference>
<keyword evidence="3 6" id="KW-1133">Transmembrane helix</keyword>
<keyword evidence="9" id="KW-1185">Reference proteome</keyword>
<proteinExistence type="predicted"/>
<dbReference type="HOGENOM" id="CLU_000960_10_8_1"/>
<dbReference type="GO" id="GO:0022857">
    <property type="term" value="F:transmembrane transporter activity"/>
    <property type="evidence" value="ECO:0007669"/>
    <property type="project" value="InterPro"/>
</dbReference>
<evidence type="ECO:0000256" key="5">
    <source>
        <dbReference type="SAM" id="MobiDB-lite"/>
    </source>
</evidence>
<evidence type="ECO:0000256" key="2">
    <source>
        <dbReference type="ARBA" id="ARBA00022692"/>
    </source>
</evidence>
<dbReference type="PANTHER" id="PTHR23501">
    <property type="entry name" value="MAJOR FACILITATOR SUPERFAMILY"/>
    <property type="match status" value="1"/>
</dbReference>
<organism evidence="8 9">
    <name type="scientific">Tulasnella calospora MUT 4182</name>
    <dbReference type="NCBI Taxonomy" id="1051891"/>
    <lineage>
        <taxon>Eukaryota</taxon>
        <taxon>Fungi</taxon>
        <taxon>Dikarya</taxon>
        <taxon>Basidiomycota</taxon>
        <taxon>Agaricomycotina</taxon>
        <taxon>Agaricomycetes</taxon>
        <taxon>Cantharellales</taxon>
        <taxon>Tulasnellaceae</taxon>
        <taxon>Tulasnella</taxon>
    </lineage>
</organism>